<accession>A0A225E5K6</accession>
<dbReference type="AlphaFoldDB" id="A0A225E5K6"/>
<evidence type="ECO:0000313" key="3">
    <source>
        <dbReference type="Proteomes" id="UP000214646"/>
    </source>
</evidence>
<gene>
    <name evidence="2" type="ORF">FRUB_03306</name>
</gene>
<comment type="caution">
    <text evidence="2">The sequence shown here is derived from an EMBL/GenBank/DDBJ whole genome shotgun (WGS) entry which is preliminary data.</text>
</comment>
<dbReference type="Proteomes" id="UP000214646">
    <property type="component" value="Unassembled WGS sequence"/>
</dbReference>
<keyword evidence="3" id="KW-1185">Reference proteome</keyword>
<protein>
    <recommendedName>
        <fullName evidence="1">DUF1559 domain-containing protein</fullName>
    </recommendedName>
</protein>
<evidence type="ECO:0000313" key="2">
    <source>
        <dbReference type="EMBL" id="OWK43707.1"/>
    </source>
</evidence>
<name>A0A225E5K6_9BACT</name>
<feature type="domain" description="DUF1559" evidence="1">
    <location>
        <begin position="15"/>
        <end position="260"/>
    </location>
</feature>
<evidence type="ECO:0000259" key="1">
    <source>
        <dbReference type="Pfam" id="PF07596"/>
    </source>
</evidence>
<reference evidence="3" key="1">
    <citation type="submission" date="2017-06" db="EMBL/GenBank/DDBJ databases">
        <title>Genome analysis of Fimbriiglobus ruber SP5, the first member of the order Planctomycetales with confirmed chitinolytic capability.</title>
        <authorList>
            <person name="Ravin N.V."/>
            <person name="Rakitin A.L."/>
            <person name="Ivanova A.A."/>
            <person name="Beletsky A.V."/>
            <person name="Kulichevskaya I.S."/>
            <person name="Mardanov A.V."/>
            <person name="Dedysh S.N."/>
        </authorList>
    </citation>
    <scope>NUCLEOTIDE SEQUENCE [LARGE SCALE GENOMIC DNA]</scope>
    <source>
        <strain evidence="3">SP5</strain>
    </source>
</reference>
<dbReference type="PANTHER" id="PTHR30093:SF2">
    <property type="entry name" value="TYPE II SECRETION SYSTEM PROTEIN H"/>
    <property type="match status" value="1"/>
</dbReference>
<dbReference type="EMBL" id="NIDE01000004">
    <property type="protein sequence ID" value="OWK43707.1"/>
    <property type="molecule type" value="Genomic_DNA"/>
</dbReference>
<dbReference type="Pfam" id="PF07596">
    <property type="entry name" value="SBP_bac_10"/>
    <property type="match status" value="1"/>
</dbReference>
<proteinExistence type="predicted"/>
<dbReference type="NCBIfam" id="TIGR04294">
    <property type="entry name" value="pre_pil_HX9DG"/>
    <property type="match status" value="1"/>
</dbReference>
<dbReference type="PANTHER" id="PTHR30093">
    <property type="entry name" value="GENERAL SECRETION PATHWAY PROTEIN G"/>
    <property type="match status" value="1"/>
</dbReference>
<organism evidence="2 3">
    <name type="scientific">Fimbriiglobus ruber</name>
    <dbReference type="NCBI Taxonomy" id="1908690"/>
    <lineage>
        <taxon>Bacteria</taxon>
        <taxon>Pseudomonadati</taxon>
        <taxon>Planctomycetota</taxon>
        <taxon>Planctomycetia</taxon>
        <taxon>Gemmatales</taxon>
        <taxon>Gemmataceae</taxon>
        <taxon>Fimbriiglobus</taxon>
    </lineage>
</organism>
<dbReference type="InterPro" id="IPR027558">
    <property type="entry name" value="Pre_pil_HX9DG_C"/>
</dbReference>
<dbReference type="InterPro" id="IPR011453">
    <property type="entry name" value="DUF1559"/>
</dbReference>
<sequence length="278" mass="29386">MKLTGANAVTTPTNADGQNFGPNWLVLILPYVEQGPLYNTVASSVNIYMSTGDSGWRSVRGQRVKTFECPSDIGADTPWAGITGFATWARGNYACNAFGIHQSSTIGWTSTMGGITPTNDANPPWPIPGVPTGANGGGVMCINWGAALNRIEDGSSNTVMLAELRIGTVNATTDVRGTWALGYPGASVVAAQSSWDCQTPNDSNSQSDDVGPGAVDAWQTQMGACTSCPFQQAQSRGRHTGGVQVSLADGSVRFVPNSISEQTWWSMCSRNDGMSWNY</sequence>